<dbReference type="GO" id="GO:0006508">
    <property type="term" value="P:proteolysis"/>
    <property type="evidence" value="ECO:0007669"/>
    <property type="project" value="UniProtKB-KW"/>
</dbReference>
<dbReference type="Proteomes" id="UP001152797">
    <property type="component" value="Unassembled WGS sequence"/>
</dbReference>
<feature type="compositionally biased region" description="Low complexity" evidence="3">
    <location>
        <begin position="2076"/>
        <end position="2095"/>
    </location>
</feature>
<dbReference type="InterPro" id="IPR001878">
    <property type="entry name" value="Znf_CCHC"/>
</dbReference>
<feature type="domain" description="CCHC-type" evidence="5">
    <location>
        <begin position="1111"/>
        <end position="1127"/>
    </location>
</feature>
<dbReference type="EMBL" id="CAMXCT010000017">
    <property type="protein sequence ID" value="CAI3972540.1"/>
    <property type="molecule type" value="Genomic_DNA"/>
</dbReference>
<feature type="region of interest" description="Disordered" evidence="3">
    <location>
        <begin position="2042"/>
        <end position="2131"/>
    </location>
</feature>
<keyword evidence="4" id="KW-0472">Membrane</keyword>
<evidence type="ECO:0000256" key="2">
    <source>
        <dbReference type="SAM" id="Coils"/>
    </source>
</evidence>
<dbReference type="GO" id="GO:0008233">
    <property type="term" value="F:peptidase activity"/>
    <property type="evidence" value="ECO:0007669"/>
    <property type="project" value="UniProtKB-KW"/>
</dbReference>
<dbReference type="InterPro" id="IPR036397">
    <property type="entry name" value="RNaseH_sf"/>
</dbReference>
<feature type="compositionally biased region" description="Gly residues" evidence="3">
    <location>
        <begin position="497"/>
        <end position="520"/>
    </location>
</feature>
<feature type="compositionally biased region" description="Basic and acidic residues" evidence="3">
    <location>
        <begin position="407"/>
        <end position="429"/>
    </location>
</feature>
<evidence type="ECO:0000256" key="3">
    <source>
        <dbReference type="SAM" id="MobiDB-lite"/>
    </source>
</evidence>
<protein>
    <submittedName>
        <fullName evidence="9">Copia protein (Gag-int-pol protein) [Cleaved into: Copia VLP protein Copia protease ]</fullName>
    </submittedName>
</protein>
<dbReference type="GO" id="GO:0015074">
    <property type="term" value="P:DNA integration"/>
    <property type="evidence" value="ECO:0007669"/>
    <property type="project" value="InterPro"/>
</dbReference>
<comment type="caution">
    <text evidence="7">The sequence shown here is derived from an EMBL/GenBank/DDBJ whole genome shotgun (WGS) entry which is preliminary data.</text>
</comment>
<dbReference type="PROSITE" id="PS50994">
    <property type="entry name" value="INTEGRASE"/>
    <property type="match status" value="1"/>
</dbReference>
<dbReference type="SUPFAM" id="SSF53098">
    <property type="entry name" value="Ribonuclease H-like"/>
    <property type="match status" value="1"/>
</dbReference>
<dbReference type="EMBL" id="CAMXCT030000017">
    <property type="protein sequence ID" value="CAL4759852.1"/>
    <property type="molecule type" value="Genomic_DNA"/>
</dbReference>
<accession>A0A9P1BGX6</accession>
<keyword evidence="1" id="KW-0863">Zinc-finger</keyword>
<feature type="domain" description="Integrase catalytic" evidence="6">
    <location>
        <begin position="1711"/>
        <end position="1874"/>
    </location>
</feature>
<reference evidence="8" key="2">
    <citation type="submission" date="2024-04" db="EMBL/GenBank/DDBJ databases">
        <authorList>
            <person name="Chen Y."/>
            <person name="Shah S."/>
            <person name="Dougan E. K."/>
            <person name="Thang M."/>
            <person name="Chan C."/>
        </authorList>
    </citation>
    <scope>NUCLEOTIDE SEQUENCE [LARGE SCALE GENOMIC DNA]</scope>
</reference>
<feature type="transmembrane region" description="Helical" evidence="4">
    <location>
        <begin position="255"/>
        <end position="277"/>
    </location>
</feature>
<name>A0A9P1BGX6_9DINO</name>
<keyword evidence="9" id="KW-0378">Hydrolase</keyword>
<gene>
    <name evidence="7" type="ORF">C1SCF055_LOCUS1114</name>
</gene>
<keyword evidence="2" id="KW-0175">Coiled coil</keyword>
<keyword evidence="1" id="KW-0479">Metal-binding</keyword>
<dbReference type="EMBL" id="CAMXCT020000017">
    <property type="protein sequence ID" value="CAL1125915.1"/>
    <property type="molecule type" value="Genomic_DNA"/>
</dbReference>
<organism evidence="7">
    <name type="scientific">Cladocopium goreaui</name>
    <dbReference type="NCBI Taxonomy" id="2562237"/>
    <lineage>
        <taxon>Eukaryota</taxon>
        <taxon>Sar</taxon>
        <taxon>Alveolata</taxon>
        <taxon>Dinophyceae</taxon>
        <taxon>Suessiales</taxon>
        <taxon>Symbiodiniaceae</taxon>
        <taxon>Cladocopium</taxon>
    </lineage>
</organism>
<feature type="region of interest" description="Disordered" evidence="3">
    <location>
        <begin position="484"/>
        <end position="592"/>
    </location>
</feature>
<feature type="coiled-coil region" evidence="2">
    <location>
        <begin position="2223"/>
        <end position="2271"/>
    </location>
</feature>
<keyword evidence="9" id="KW-0645">Protease</keyword>
<dbReference type="OrthoDB" id="414059at2759"/>
<dbReference type="PROSITE" id="PS50158">
    <property type="entry name" value="ZF_CCHC"/>
    <property type="match status" value="1"/>
</dbReference>
<dbReference type="InterPro" id="IPR001584">
    <property type="entry name" value="Integrase_cat-core"/>
</dbReference>
<dbReference type="GO" id="GO:0008270">
    <property type="term" value="F:zinc ion binding"/>
    <property type="evidence" value="ECO:0007669"/>
    <property type="project" value="UniProtKB-KW"/>
</dbReference>
<dbReference type="InterPro" id="IPR012337">
    <property type="entry name" value="RNaseH-like_sf"/>
</dbReference>
<reference evidence="7" key="1">
    <citation type="submission" date="2022-10" db="EMBL/GenBank/DDBJ databases">
        <authorList>
            <person name="Chen Y."/>
            <person name="Dougan E. K."/>
            <person name="Chan C."/>
            <person name="Rhodes N."/>
            <person name="Thang M."/>
        </authorList>
    </citation>
    <scope>NUCLEOTIDE SEQUENCE</scope>
</reference>
<feature type="region of interest" description="Disordered" evidence="3">
    <location>
        <begin position="391"/>
        <end position="459"/>
    </location>
</feature>
<keyword evidence="4" id="KW-1133">Transmembrane helix</keyword>
<proteinExistence type="predicted"/>
<evidence type="ECO:0000259" key="6">
    <source>
        <dbReference type="PROSITE" id="PS50994"/>
    </source>
</evidence>
<dbReference type="Pfam" id="PF07727">
    <property type="entry name" value="RVT_2"/>
    <property type="match status" value="1"/>
</dbReference>
<evidence type="ECO:0000313" key="8">
    <source>
        <dbReference type="EMBL" id="CAL1125915.1"/>
    </source>
</evidence>
<evidence type="ECO:0000313" key="9">
    <source>
        <dbReference type="EMBL" id="CAL4759852.1"/>
    </source>
</evidence>
<evidence type="ECO:0000313" key="10">
    <source>
        <dbReference type="Proteomes" id="UP001152797"/>
    </source>
</evidence>
<keyword evidence="4" id="KW-0812">Transmembrane</keyword>
<feature type="region of interest" description="Disordered" evidence="3">
    <location>
        <begin position="1240"/>
        <end position="1260"/>
    </location>
</feature>
<dbReference type="Gene3D" id="3.30.420.10">
    <property type="entry name" value="Ribonuclease H-like superfamily/Ribonuclease H"/>
    <property type="match status" value="1"/>
</dbReference>
<evidence type="ECO:0000256" key="4">
    <source>
        <dbReference type="SAM" id="Phobius"/>
    </source>
</evidence>
<evidence type="ECO:0000259" key="5">
    <source>
        <dbReference type="PROSITE" id="PS50158"/>
    </source>
</evidence>
<keyword evidence="1" id="KW-0862">Zinc</keyword>
<keyword evidence="10" id="KW-1185">Reference proteome</keyword>
<feature type="non-terminal residue" evidence="7">
    <location>
        <position position="1"/>
    </location>
</feature>
<evidence type="ECO:0000313" key="7">
    <source>
        <dbReference type="EMBL" id="CAI3972540.1"/>
    </source>
</evidence>
<dbReference type="InterPro" id="IPR013103">
    <property type="entry name" value="RVT_2"/>
</dbReference>
<feature type="compositionally biased region" description="Basic and acidic residues" evidence="3">
    <location>
        <begin position="2111"/>
        <end position="2124"/>
    </location>
</feature>
<dbReference type="GO" id="GO:0003676">
    <property type="term" value="F:nucleic acid binding"/>
    <property type="evidence" value="ECO:0007669"/>
    <property type="project" value="InterPro"/>
</dbReference>
<sequence>VVEWTCSESTSTANLSQPVDGFALHGEIPNCVAQACIYNLPTGEGLSHDCENVSTDQTCVVSCGAGWSGNSETYTCGSDRVLTGAPVSCTVMATTSSISTTTTTTLTLFVTGVITIEPRQEPPLALEYTDLLQTFTTDPNVTQAVATALASVLNVSIDAVELNMTIANITIASDARRLLDMKEVVLVEYACSRSFPSLALASDWAPTAVTLEEVKAAINENLAASSNVRADVLDFELQLTGLPAPGSQERPGVHWLLILVACCLACCILLVAGLFFVKVCLPSKAQAAQAAVEGQAADDIDPEDPNVTSKLIFQRIVALVLGPRQAGKGRGVALHGSGARLVALDPGAIVEWRRRCGVALVKGPPRVPAPIMARSYYEAFEVYQTGAAESGRDEASSEFSRGSGVSFRDEQSRRDLENERWSDNSEGHSRGYGWRHSGGRNENWTWGPSSGGSWSGRSSGRWVWVDEAPRDRGAGRYENWRWTDEGSSEASSWGSGLSHGRGHGVGGIPGDPGELSGGLGPRVHEGHPGASCHGKVDVEGVDPCSPMSPAGHGFDRHGNLPSGELSAVGDASGPKDVGGEMAGERKYKGKPSSSYPPIFRAKKGESYHDWKRSVSFWLGGEGGQIPVELIGPRIMVQLRDRASQLVKHLNNEDVNCPGGMARIFQVLEKSPLVRQLDKHRIDQHRKKLMNLTRYPHESLESYVTRGSIYRSQLVSLDNSLEMGEKFYVGHLLDHARLSRKDRVFIRTRAGVESEENVTNAMIELSAELEGESGCPIGQSEPNLAGVNGDEHLVQRESSFNHRKNNYRGALAAENLDAVSEGGMEDTLSLCGEPGEESFDEDAPPELVEAEKEAFALQFRAKQRMAEVKKMRNFYKKQDPEQRRQEAEWDLLASLCSVSNPKLGAGESYMALTAGLQTWDRADRVFGADHHGVLWCMDELASAVILDLGCMRSVCGVKWANQLIRKWKDEKRWLRVESEEETFRFGNGQTLKSRFNIQFVATFAQKPVALMFSVVDGECPPLLSRPACTQLGAVFDCTSHTLSSRRLKVKAYGMRQSQGGHYLMNIEEFHVMQHVIEIPEDYKMPESCEAGFQLTQVIATRTLKWMALTERRRCRACGDFGHRTRECPGLTSGDAMEEEEMDAWSQMSETFIDQRAAERSRREGLRAIAAMDRYEERREEILRAATAKAKAKSAARSLAVDAMSSSAAWEVGSQEEITQYFDMASGEFLPTPQELEMLKKKREKKVEQAAKSQAKRGEKAALTGEQANYPSLSHCWSQEVALNLAASVKARMSTFLWKKMLWQLRVKKAVERTYPGATWKRNRRWLAILMGKEVAALWGLTQQMKKAVLCALAVLALVQGVGKWETKYTVLEVFAGKATITSVALTREGWKAYEPVDILLGGTSHDLANKKNREALLEAVRRWEPDLVVMTPPCGPWSLWQNQAADMEALAEKRRLQLPFWKLVADIWEEQTKQGRLAMTEQPETSEALNLSYMLNRKEVHRVIVDQCQFGLKDPVSHLFYRKATALDVNNKMWADQLAQVKRCNHAPSQHEQVKGTVKYEGQWHKRSELAGRWPAALASHVLSTAEKVLSGTLSPQPERIKLHEPCGGDQWFVHAVEEVVTPEEALRNQLKEIGGERYDFVTFEGQARALPRRIRSMLAHLHVTMGHLSNERLARMLSLAGGSRQILLGVHNMRCQVCAMVKPPSSKPQVSYNKPSNFNQRISGDCFHVWDIKNLRYTICHFIDELTDYQVGDITFDPISEWTARVLRDKWYGVFGTPDVLVTDGGKEFCGALARLNDMCGVQHEVVPDQAKWRMGHAERHGALVKIIMMKIITALRIETMEEMKWTLTYALAAKNRMCNAGGMSPLQAVTGRNSPLPASLMAQLYSGKMKFRLNQELTRDEALRRAERIRAAAVEACHWVDAHEGLRKALNARSRPPKFEGLKEGTCVYVYEPPTSRKGLARRMQDDVSWNGPGVIVCVEKDQNIPHRVWVRIRSKVKAYPLEKIRLATADEMVSAEFIVGALREVEGELEEGRLKVVEHRSAVEEPRPKAKKQTPSAAIAPGRKTEEPRPGRGAPHTAQAQASASAAAPSQPHEVAVPPSLTSSEDDEAARQRWEARREMQHDVPQALRRDKKGALEEEEEVEPHLLPFVKKQKLFQDMQGKKGEASTMAQAELRSELEDMWRKLKVTRKRMRWAEKEIGRRKASKAKHSIFHVAWDIDTFQQKESRLKEMQQLLQEAEVFGAQWRNGNGAWEEEILRQKKERIEAEQQMSVEISQVITGKQRLEYQWNKLDAAWQAAYQQPLLKAVRVYFEHEALEGVKEDAMIDPRKILNSRFVLTNKGEENLEGAELKARWILGGHKDPELGNHPTLAPTSSLLGHNLLNFVAVQMGWTVYYEDVSAAFLQGKPLPREREVYVRLPGGYPEYVKDEIRKLLGAGFRVDLLRLLKGGFGLAESPRLWYLEYKATLKELGLWELKLVPGMFRAFHPNGELRAVVCIHVDDTRYAGDSTAQELWDELHKRLKFGALRKATDGWQKFCGRWERQDPETFEFYYSMNEYVKKNPEISKGTIEFNGKVLTESIKKEIGSLLGQISWAGRQGRPDLMYGVSHCQQLAGLGDPEAIVWLKRLLQRARQSMEIKISQLGCGLDEVIVVSASDAAFAAQPRQGSQGGVTCLIGHPKILQQKAPTVILETQSVRINRVVRCSMSAELSMAATAFEHGDFTRAVMAELLDHQFSLQDWKWFSSKWKHYLVIDAKTGYDVLNNEGVTADRKIMIDAAVLREAMTELSCENYVRWMPGKEMISDGLTKWNGNGVLEKVMKTGEWSLVDTPEAQELREAAAMRKRVYEAKKKQSPEQ</sequence>
<evidence type="ECO:0000256" key="1">
    <source>
        <dbReference type="PROSITE-ProRule" id="PRU00047"/>
    </source>
</evidence>